<name>A0A9P6UJY2_9FUNG</name>
<feature type="region of interest" description="Disordered" evidence="1">
    <location>
        <begin position="74"/>
        <end position="141"/>
    </location>
</feature>
<accession>A0A9P6UJY2</accession>
<evidence type="ECO:0000313" key="2">
    <source>
        <dbReference type="EMBL" id="KAG0306398.1"/>
    </source>
</evidence>
<protein>
    <submittedName>
        <fullName evidence="2">Uncharacterized protein</fullName>
    </submittedName>
</protein>
<dbReference type="OrthoDB" id="2483708at2759"/>
<evidence type="ECO:0000313" key="3">
    <source>
        <dbReference type="Proteomes" id="UP000823405"/>
    </source>
</evidence>
<sequence length="141" mass="15621">MLPGYIDFTEPALNEVFYASPNKKRIVDAIVGTRCYPGALSKNYTGYNNAMFCTQRGLLIEVLFGHRGYPERNGSIRFDTQTNLNSNSNNGNKNNSNNNELDELDDDVPGTMDDDDLCLLEDNEEEEQDAGGETGAADCHD</sequence>
<organism evidence="2 3">
    <name type="scientific">Linnemannia gamsii</name>
    <dbReference type="NCBI Taxonomy" id="64522"/>
    <lineage>
        <taxon>Eukaryota</taxon>
        <taxon>Fungi</taxon>
        <taxon>Fungi incertae sedis</taxon>
        <taxon>Mucoromycota</taxon>
        <taxon>Mortierellomycotina</taxon>
        <taxon>Mortierellomycetes</taxon>
        <taxon>Mortierellales</taxon>
        <taxon>Mortierellaceae</taxon>
        <taxon>Linnemannia</taxon>
    </lineage>
</organism>
<dbReference type="AlphaFoldDB" id="A0A9P6UJY2"/>
<evidence type="ECO:0000256" key="1">
    <source>
        <dbReference type="SAM" id="MobiDB-lite"/>
    </source>
</evidence>
<keyword evidence="3" id="KW-1185">Reference proteome</keyword>
<gene>
    <name evidence="2" type="ORF">BGZ97_000764</name>
</gene>
<dbReference type="Proteomes" id="UP000823405">
    <property type="component" value="Unassembled WGS sequence"/>
</dbReference>
<feature type="compositionally biased region" description="Low complexity" evidence="1">
    <location>
        <begin position="83"/>
        <end position="99"/>
    </location>
</feature>
<reference evidence="2" key="1">
    <citation type="journal article" date="2020" name="Fungal Divers.">
        <title>Resolving the Mortierellaceae phylogeny through synthesis of multi-gene phylogenetics and phylogenomics.</title>
        <authorList>
            <person name="Vandepol N."/>
            <person name="Liber J."/>
            <person name="Desiro A."/>
            <person name="Na H."/>
            <person name="Kennedy M."/>
            <person name="Barry K."/>
            <person name="Grigoriev I.V."/>
            <person name="Miller A.N."/>
            <person name="O'Donnell K."/>
            <person name="Stajich J.E."/>
            <person name="Bonito G."/>
        </authorList>
    </citation>
    <scope>NUCLEOTIDE SEQUENCE</scope>
    <source>
        <strain evidence="2">NVP60</strain>
    </source>
</reference>
<comment type="caution">
    <text evidence="2">The sequence shown here is derived from an EMBL/GenBank/DDBJ whole genome shotgun (WGS) entry which is preliminary data.</text>
</comment>
<dbReference type="EMBL" id="JAAAIN010001145">
    <property type="protein sequence ID" value="KAG0306398.1"/>
    <property type="molecule type" value="Genomic_DNA"/>
</dbReference>
<feature type="compositionally biased region" description="Acidic residues" evidence="1">
    <location>
        <begin position="100"/>
        <end position="130"/>
    </location>
</feature>
<proteinExistence type="predicted"/>